<sequence length="413" mass="46385">MSPRESKDGKIGTRGSIKFRGEGGYGHTLPPLFYISELLAVLLAEQYSSLVFGRISNSKNPLGNPMKTLDTKFQPNRGSNQVTETKEENEKLTGGKLSTHYRNILITFYRHLHYVLCCRIERVLDLWGAFEITTYFKNIICHKQIHLRPKNEVLALNYRETARLMQYHHAMAPYASCYTTPPTYMSDMGAIYPTPPPSLLFTPPTLGAVSSSPELILRPRTPGTPAKCCHFGYLVVDKGHFGNVTRALVRPVWSYLKRVWSTDDPQEATYGVPTDWRLLLRSATSKDASERRGGRTDVTPIGSGASLKYSTYSQLVGRISHSLNPCSLRLDLPTFTQARIHRSGWWFWVHIPDELKVYELAVKTAVKHATEHGIKPGAVKPCMSEKARLGIGLWVGGGGWGQYLNRALLNSVY</sequence>
<evidence type="ECO:0000313" key="1">
    <source>
        <dbReference type="EMBL" id="CAD7423957.1"/>
    </source>
</evidence>
<protein>
    <submittedName>
        <fullName evidence="1">Uncharacterized protein</fullName>
    </submittedName>
</protein>
<dbReference type="EMBL" id="OB792735">
    <property type="protein sequence ID" value="CAD7423957.1"/>
    <property type="molecule type" value="Genomic_DNA"/>
</dbReference>
<reference evidence="1" key="1">
    <citation type="submission" date="2020-11" db="EMBL/GenBank/DDBJ databases">
        <authorList>
            <person name="Tran Van P."/>
        </authorList>
    </citation>
    <scope>NUCLEOTIDE SEQUENCE</scope>
</reference>
<dbReference type="AlphaFoldDB" id="A0A7R9HIV2"/>
<proteinExistence type="predicted"/>
<name>A0A7R9HIV2_9NEOP</name>
<organism evidence="1">
    <name type="scientific">Timema monikensis</name>
    <dbReference type="NCBI Taxonomy" id="170555"/>
    <lineage>
        <taxon>Eukaryota</taxon>
        <taxon>Metazoa</taxon>
        <taxon>Ecdysozoa</taxon>
        <taxon>Arthropoda</taxon>
        <taxon>Hexapoda</taxon>
        <taxon>Insecta</taxon>
        <taxon>Pterygota</taxon>
        <taxon>Neoptera</taxon>
        <taxon>Polyneoptera</taxon>
        <taxon>Phasmatodea</taxon>
        <taxon>Timematodea</taxon>
        <taxon>Timematoidea</taxon>
        <taxon>Timematidae</taxon>
        <taxon>Timema</taxon>
    </lineage>
</organism>
<gene>
    <name evidence="1" type="ORF">TMSB3V08_LOCUS925</name>
</gene>
<accession>A0A7R9HIV2</accession>